<dbReference type="EMBL" id="FOLB01000012">
    <property type="protein sequence ID" value="SFC85481.1"/>
    <property type="molecule type" value="Genomic_DNA"/>
</dbReference>
<protein>
    <submittedName>
        <fullName evidence="1">Uncharacterized protein</fullName>
    </submittedName>
</protein>
<reference evidence="1 2" key="1">
    <citation type="submission" date="2016-10" db="EMBL/GenBank/DDBJ databases">
        <authorList>
            <person name="de Groot N.N."/>
        </authorList>
    </citation>
    <scope>NUCLEOTIDE SEQUENCE [LARGE SCALE GENOMIC DNA]</scope>
    <source>
        <strain evidence="1 2">CGMCC 1.7056</strain>
    </source>
</reference>
<accession>A0A1I1MJC2</accession>
<evidence type="ECO:0000313" key="1">
    <source>
        <dbReference type="EMBL" id="SFC85481.1"/>
    </source>
</evidence>
<dbReference type="Proteomes" id="UP000198832">
    <property type="component" value="Unassembled WGS sequence"/>
</dbReference>
<sequence>MRMYLGSADGRSRPRGRRRRGLALAVAAGMVGTVGSAVVPAGPARAAVAYGTTVTQTFRASATPSCTISPTADVTRTASLPPTGGSTSLSGPTDARFIYANGDAVAASGSAMATNASVATGGGGLASFVVAETASASLSVFQAKSTAACGSGGLLASATPKQSSLTVVPITTSGWLNLAFSASGAGVIGVTAAVGLVPPGGSDVSTYLFIQQSVGSVSRQVYLPAGWSVAIQLNVSADASLRNPIDSRRSASVSATLRGTVTPVGAAVTGERGKRLARHAVALPGAVSCSTGRAGVRLTKVAKKKASSVTFLVNGHKARRLKRIKRARSLAIRVPTAGAITITAKVTPKHGKKVKVRRSYAACR</sequence>
<dbReference type="STRING" id="574651.SAMN04487968_112129"/>
<evidence type="ECO:0000313" key="2">
    <source>
        <dbReference type="Proteomes" id="UP000198832"/>
    </source>
</evidence>
<proteinExistence type="predicted"/>
<name>A0A1I1MJC2_9ACTN</name>
<organism evidence="1 2">
    <name type="scientific">Nocardioides terrae</name>
    <dbReference type="NCBI Taxonomy" id="574651"/>
    <lineage>
        <taxon>Bacteria</taxon>
        <taxon>Bacillati</taxon>
        <taxon>Actinomycetota</taxon>
        <taxon>Actinomycetes</taxon>
        <taxon>Propionibacteriales</taxon>
        <taxon>Nocardioidaceae</taxon>
        <taxon>Nocardioides</taxon>
    </lineage>
</organism>
<gene>
    <name evidence="1" type="ORF">SAMN04487968_112129</name>
</gene>
<keyword evidence="2" id="KW-1185">Reference proteome</keyword>
<dbReference type="AlphaFoldDB" id="A0A1I1MJC2"/>